<protein>
    <recommendedName>
        <fullName evidence="3">Lipoprotein</fullName>
    </recommendedName>
</protein>
<dbReference type="OrthoDB" id="8482143at2"/>
<accession>A0A2A4FUJ7</accession>
<dbReference type="AlphaFoldDB" id="A0A2A4FUJ7"/>
<sequence length="124" mass="13279">MTRLRFIAPGAFALLAACGPTTGNLPIVSAPPPPARSEAGLDRVMGRDARALISQFGNPNQDVREDTARKLQYASGVCVLDAYLYPPAPGREPVVTHVDARLPTGEDIDRASCIAALIRRKEAR</sequence>
<comment type="caution">
    <text evidence="1">The sequence shown here is derived from an EMBL/GenBank/DDBJ whole genome shotgun (WGS) entry which is preliminary data.</text>
</comment>
<dbReference type="EMBL" id="NWUF01000015">
    <property type="protein sequence ID" value="PCE41400.1"/>
    <property type="molecule type" value="Genomic_DNA"/>
</dbReference>
<organism evidence="1 2">
    <name type="scientific">Rhizorhabdus dicambivorans</name>
    <dbReference type="NCBI Taxonomy" id="1850238"/>
    <lineage>
        <taxon>Bacteria</taxon>
        <taxon>Pseudomonadati</taxon>
        <taxon>Pseudomonadota</taxon>
        <taxon>Alphaproteobacteria</taxon>
        <taxon>Sphingomonadales</taxon>
        <taxon>Sphingomonadaceae</taxon>
        <taxon>Rhizorhabdus</taxon>
    </lineage>
</organism>
<name>A0A2A4FUJ7_9SPHN</name>
<evidence type="ECO:0008006" key="3">
    <source>
        <dbReference type="Google" id="ProtNLM"/>
    </source>
</evidence>
<keyword evidence="2" id="KW-1185">Reference proteome</keyword>
<dbReference type="Proteomes" id="UP000218934">
    <property type="component" value="Unassembled WGS sequence"/>
</dbReference>
<dbReference type="RefSeq" id="WP_066968973.1">
    <property type="nucleotide sequence ID" value="NZ_CP023449.1"/>
</dbReference>
<dbReference type="KEGG" id="rdi:CMV14_03255"/>
<gene>
    <name evidence="1" type="ORF">COO09_15125</name>
</gene>
<evidence type="ECO:0000313" key="2">
    <source>
        <dbReference type="Proteomes" id="UP000218934"/>
    </source>
</evidence>
<reference evidence="1 2" key="1">
    <citation type="submission" date="2017-09" db="EMBL/GenBank/DDBJ databases">
        <title>The Catabolism of 3,6-Dichlorosalicylic acid is Initiated by the Cytochrome P450 Monooxygenase DsmABC in Rhizorhabdus dicambivorans Ndbn-20.</title>
        <authorList>
            <person name="Na L."/>
        </authorList>
    </citation>
    <scope>NUCLEOTIDE SEQUENCE [LARGE SCALE GENOMIC DNA]</scope>
    <source>
        <strain evidence="1 2">Ndbn-20m</strain>
    </source>
</reference>
<evidence type="ECO:0000313" key="1">
    <source>
        <dbReference type="EMBL" id="PCE41400.1"/>
    </source>
</evidence>
<dbReference type="PROSITE" id="PS51257">
    <property type="entry name" value="PROKAR_LIPOPROTEIN"/>
    <property type="match status" value="1"/>
</dbReference>
<proteinExistence type="predicted"/>